<keyword evidence="2" id="KW-0326">Glycosidase</keyword>
<dbReference type="Proteomes" id="UP000316095">
    <property type="component" value="Unassembled WGS sequence"/>
</dbReference>
<dbReference type="InterPro" id="IPR000845">
    <property type="entry name" value="Nucleoside_phosphorylase_d"/>
</dbReference>
<evidence type="ECO:0000313" key="2">
    <source>
        <dbReference type="EMBL" id="TWT64073.1"/>
    </source>
</evidence>
<sequence>MSDDQKMEFDWLIVCALQIETSAIASLLNNPKSITIGKSSVVIGQIKTARIALVTTGPGRKRIRQVLPLLLDQIHVSHLLNVGLCGGLSSELSAGALIVPNDIIEEQGPSIQLASPVKDIQESFATVSLLSVIHPLHSRVLKEKAFTDSSAQAVDMEAFFVAEIAQDRKIPLTVIKGVSDDSLTDFPAELMHVTRQDGGVDWSQLVRSILFRPGMIIKLLRLQKSSRLAMKNVSEQVKRLIERCQSNGRTEGTADEHR</sequence>
<dbReference type="SUPFAM" id="SSF53167">
    <property type="entry name" value="Purine and uridine phosphorylases"/>
    <property type="match status" value="1"/>
</dbReference>
<dbReference type="PANTHER" id="PTHR46832:SF1">
    <property type="entry name" value="5'-METHYLTHIOADENOSINE_S-ADENOSYLHOMOCYSTEINE NUCLEOSIDASE"/>
    <property type="match status" value="1"/>
</dbReference>
<reference evidence="2 3" key="1">
    <citation type="submission" date="2019-02" db="EMBL/GenBank/DDBJ databases">
        <title>Deep-cultivation of Planctomycetes and their phenomic and genomic characterization uncovers novel biology.</title>
        <authorList>
            <person name="Wiegand S."/>
            <person name="Jogler M."/>
            <person name="Boedeker C."/>
            <person name="Pinto D."/>
            <person name="Vollmers J."/>
            <person name="Rivas-Marin E."/>
            <person name="Kohn T."/>
            <person name="Peeters S.H."/>
            <person name="Heuer A."/>
            <person name="Rast P."/>
            <person name="Oberbeckmann S."/>
            <person name="Bunk B."/>
            <person name="Jeske O."/>
            <person name="Meyerdierks A."/>
            <person name="Storesund J.E."/>
            <person name="Kallscheuer N."/>
            <person name="Luecker S."/>
            <person name="Lage O.M."/>
            <person name="Pohl T."/>
            <person name="Merkel B.J."/>
            <person name="Hornburger P."/>
            <person name="Mueller R.-W."/>
            <person name="Bruemmer F."/>
            <person name="Labrenz M."/>
            <person name="Spormann A.M."/>
            <person name="Op Den Camp H."/>
            <person name="Overmann J."/>
            <person name="Amann R."/>
            <person name="Jetten M.S.M."/>
            <person name="Mascher T."/>
            <person name="Medema M.H."/>
            <person name="Devos D.P."/>
            <person name="Kaster A.-K."/>
            <person name="Ovreas L."/>
            <person name="Rohde M."/>
            <person name="Galperin M.Y."/>
            <person name="Jogler C."/>
        </authorList>
    </citation>
    <scope>NUCLEOTIDE SEQUENCE [LARGE SCALE GENOMIC DNA]</scope>
    <source>
        <strain evidence="2 3">Pan54</strain>
    </source>
</reference>
<dbReference type="EC" id="3.2.2.9" evidence="2"/>
<dbReference type="GO" id="GO:0019284">
    <property type="term" value="P:L-methionine salvage from S-adenosylmethionine"/>
    <property type="evidence" value="ECO:0007669"/>
    <property type="project" value="TreeGrafter"/>
</dbReference>
<dbReference type="RefSeq" id="WP_146505814.1">
    <property type="nucleotide sequence ID" value="NZ_SJPG01000001.1"/>
</dbReference>
<name>A0A5C5XNW3_9PLAN</name>
<comment type="caution">
    <text evidence="2">The sequence shown here is derived from an EMBL/GenBank/DDBJ whole genome shotgun (WGS) entry which is preliminary data.</text>
</comment>
<gene>
    <name evidence="2" type="primary">mtnN</name>
    <name evidence="2" type="ORF">Pan54_48340</name>
</gene>
<dbReference type="EMBL" id="SJPG01000001">
    <property type="protein sequence ID" value="TWT64073.1"/>
    <property type="molecule type" value="Genomic_DNA"/>
</dbReference>
<protein>
    <submittedName>
        <fullName evidence="2">5'-methylthioadenosine/S-adenosylhomocysteine nucleosidase</fullName>
        <ecNumber evidence="2">3.2.2.9</ecNumber>
    </submittedName>
</protein>
<keyword evidence="2" id="KW-0378">Hydrolase</keyword>
<evidence type="ECO:0000313" key="3">
    <source>
        <dbReference type="Proteomes" id="UP000316095"/>
    </source>
</evidence>
<organism evidence="2 3">
    <name type="scientific">Rubinisphaera italica</name>
    <dbReference type="NCBI Taxonomy" id="2527969"/>
    <lineage>
        <taxon>Bacteria</taxon>
        <taxon>Pseudomonadati</taxon>
        <taxon>Planctomycetota</taxon>
        <taxon>Planctomycetia</taxon>
        <taxon>Planctomycetales</taxon>
        <taxon>Planctomycetaceae</taxon>
        <taxon>Rubinisphaera</taxon>
    </lineage>
</organism>
<dbReference type="OrthoDB" id="261107at2"/>
<evidence type="ECO:0000259" key="1">
    <source>
        <dbReference type="Pfam" id="PF01048"/>
    </source>
</evidence>
<accession>A0A5C5XNW3</accession>
<keyword evidence="3" id="KW-1185">Reference proteome</keyword>
<feature type="domain" description="Nucleoside phosphorylase" evidence="1">
    <location>
        <begin position="12"/>
        <end position="108"/>
    </location>
</feature>
<dbReference type="InterPro" id="IPR035994">
    <property type="entry name" value="Nucleoside_phosphorylase_sf"/>
</dbReference>
<dbReference type="Gene3D" id="3.40.50.1580">
    <property type="entry name" value="Nucleoside phosphorylase domain"/>
    <property type="match status" value="2"/>
</dbReference>
<dbReference type="GO" id="GO:0008930">
    <property type="term" value="F:methylthioadenosine nucleosidase activity"/>
    <property type="evidence" value="ECO:0007669"/>
    <property type="project" value="TreeGrafter"/>
</dbReference>
<dbReference type="GO" id="GO:0008782">
    <property type="term" value="F:adenosylhomocysteine nucleosidase activity"/>
    <property type="evidence" value="ECO:0007669"/>
    <property type="project" value="UniProtKB-EC"/>
</dbReference>
<proteinExistence type="predicted"/>
<dbReference type="AlphaFoldDB" id="A0A5C5XNW3"/>
<dbReference type="Pfam" id="PF01048">
    <property type="entry name" value="PNP_UDP_1"/>
    <property type="match status" value="1"/>
</dbReference>
<dbReference type="GO" id="GO:0009116">
    <property type="term" value="P:nucleoside metabolic process"/>
    <property type="evidence" value="ECO:0007669"/>
    <property type="project" value="InterPro"/>
</dbReference>
<dbReference type="PANTHER" id="PTHR46832">
    <property type="entry name" value="5'-METHYLTHIOADENOSINE/S-ADENOSYLHOMOCYSTEINE NUCLEOSIDASE"/>
    <property type="match status" value="1"/>
</dbReference>
<dbReference type="GO" id="GO:0005829">
    <property type="term" value="C:cytosol"/>
    <property type="evidence" value="ECO:0007669"/>
    <property type="project" value="TreeGrafter"/>
</dbReference>